<organism evidence="3 4">
    <name type="scientific">Faecalicatena contorta</name>
    <dbReference type="NCBI Taxonomy" id="39482"/>
    <lineage>
        <taxon>Bacteria</taxon>
        <taxon>Bacillati</taxon>
        <taxon>Bacillota</taxon>
        <taxon>Clostridia</taxon>
        <taxon>Lachnospirales</taxon>
        <taxon>Lachnospiraceae</taxon>
        <taxon>Faecalicatena</taxon>
    </lineage>
</organism>
<feature type="domain" description="Amidohydrolase-related" evidence="2">
    <location>
        <begin position="2"/>
        <end position="284"/>
    </location>
</feature>
<dbReference type="EMBL" id="UHJJ01000017">
    <property type="protein sequence ID" value="SUQ15886.1"/>
    <property type="molecule type" value="Genomic_DNA"/>
</dbReference>
<dbReference type="Pfam" id="PF04909">
    <property type="entry name" value="Amidohydro_2"/>
    <property type="match status" value="1"/>
</dbReference>
<dbReference type="Proteomes" id="UP000254051">
    <property type="component" value="Unassembled WGS sequence"/>
</dbReference>
<dbReference type="AlphaFoldDB" id="A0A315ZRD4"/>
<reference evidence="4" key="1">
    <citation type="submission" date="2017-07" db="EMBL/GenBank/DDBJ databases">
        <authorList>
            <person name="Varghese N."/>
            <person name="Submissions S."/>
        </authorList>
    </citation>
    <scope>NUCLEOTIDE SEQUENCE [LARGE SCALE GENOMIC DNA]</scope>
    <source>
        <strain evidence="4">NLAE-zl-C134</strain>
    </source>
</reference>
<dbReference type="SUPFAM" id="SSF51556">
    <property type="entry name" value="Metallo-dependent hydrolases"/>
    <property type="match status" value="1"/>
</dbReference>
<proteinExistence type="predicted"/>
<evidence type="ECO:0000313" key="3">
    <source>
        <dbReference type="EMBL" id="SUQ15886.1"/>
    </source>
</evidence>
<dbReference type="InterPro" id="IPR032465">
    <property type="entry name" value="ACMSD"/>
</dbReference>
<gene>
    <name evidence="3" type="ORF">SAMN05216529_11763</name>
</gene>
<name>A0A315ZRD4_9FIRM</name>
<dbReference type="PANTHER" id="PTHR21240">
    <property type="entry name" value="2-AMINO-3-CARBOXYLMUCONATE-6-SEMIALDEHYDE DECARBOXYLASE"/>
    <property type="match status" value="1"/>
</dbReference>
<protein>
    <submittedName>
        <fullName evidence="3">Predicted metal-dependent hydrolase, TIM-barrel fold</fullName>
    </submittedName>
</protein>
<dbReference type="RefSeq" id="WP_109714104.1">
    <property type="nucleotide sequence ID" value="NZ_QGDS01000017.1"/>
</dbReference>
<dbReference type="GO" id="GO:0016787">
    <property type="term" value="F:hydrolase activity"/>
    <property type="evidence" value="ECO:0007669"/>
    <property type="project" value="UniProtKB-KW"/>
</dbReference>
<sequence length="291" mass="33762">MIDVHTHLWPAELSPVYMEAYFAQKRREGQTIRMTCSEILKSMDECGIGKAIVSTLAFDGKETNAELKVFHEYVREQVELSDGRLMAFCTVKVFDKNNIAVLEDLMSKGCFKGVKLHPNIQRFYPDDERLFPMYEWLEKRRFPILFHTGGIGLSGVRDCFGEPRRLDNVACKFPNLPVIMGHAGRIHYHETAELLRKHSNVYADISTNFGRIPGKEWLQLKELMETVKIWSGTTDKLMLGSDYPFYSQKKTVDIIQNYLTEQRSDSVIDKKDIEDMLYKNAEKFCEKYGIF</sequence>
<dbReference type="InterPro" id="IPR006680">
    <property type="entry name" value="Amidohydro-rel"/>
</dbReference>
<evidence type="ECO:0000259" key="2">
    <source>
        <dbReference type="Pfam" id="PF04909"/>
    </source>
</evidence>
<dbReference type="Gene3D" id="3.20.20.140">
    <property type="entry name" value="Metal-dependent hydrolases"/>
    <property type="match status" value="1"/>
</dbReference>
<dbReference type="OrthoDB" id="9771932at2"/>
<accession>A0A315ZRD4</accession>
<dbReference type="CDD" id="cd01292">
    <property type="entry name" value="metallo-dependent_hydrolases"/>
    <property type="match status" value="1"/>
</dbReference>
<dbReference type="GO" id="GO:0016831">
    <property type="term" value="F:carboxy-lyase activity"/>
    <property type="evidence" value="ECO:0007669"/>
    <property type="project" value="InterPro"/>
</dbReference>
<keyword evidence="4" id="KW-1185">Reference proteome</keyword>
<evidence type="ECO:0000313" key="4">
    <source>
        <dbReference type="Proteomes" id="UP000254051"/>
    </source>
</evidence>
<dbReference type="InterPro" id="IPR032466">
    <property type="entry name" value="Metal_Hydrolase"/>
</dbReference>
<keyword evidence="3" id="KW-0378">Hydrolase</keyword>
<evidence type="ECO:0000256" key="1">
    <source>
        <dbReference type="ARBA" id="ARBA00023239"/>
    </source>
</evidence>
<keyword evidence="1" id="KW-0456">Lyase</keyword>